<evidence type="ECO:0000313" key="2">
    <source>
        <dbReference type="EMBL" id="KAF5830977.1"/>
    </source>
</evidence>
<accession>A0ABQ7G8Q3</accession>
<name>A0ABQ7G8Q3_DUNSA</name>
<feature type="region of interest" description="Disordered" evidence="1">
    <location>
        <begin position="31"/>
        <end position="73"/>
    </location>
</feature>
<evidence type="ECO:0000256" key="1">
    <source>
        <dbReference type="SAM" id="MobiDB-lite"/>
    </source>
</evidence>
<evidence type="ECO:0000313" key="3">
    <source>
        <dbReference type="Proteomes" id="UP000815325"/>
    </source>
</evidence>
<gene>
    <name evidence="2" type="ORF">DUNSADRAFT_13787</name>
</gene>
<feature type="compositionally biased region" description="Basic and acidic residues" evidence="1">
    <location>
        <begin position="52"/>
        <end position="65"/>
    </location>
</feature>
<evidence type="ECO:0008006" key="4">
    <source>
        <dbReference type="Google" id="ProtNLM"/>
    </source>
</evidence>
<proteinExistence type="predicted"/>
<comment type="caution">
    <text evidence="2">The sequence shown here is derived from an EMBL/GenBank/DDBJ whole genome shotgun (WGS) entry which is preliminary data.</text>
</comment>
<dbReference type="Proteomes" id="UP000815325">
    <property type="component" value="Unassembled WGS sequence"/>
</dbReference>
<feature type="non-terminal residue" evidence="2">
    <location>
        <position position="1"/>
    </location>
</feature>
<dbReference type="EMBL" id="MU069989">
    <property type="protein sequence ID" value="KAF5830977.1"/>
    <property type="molecule type" value="Genomic_DNA"/>
</dbReference>
<sequence>GALKLANFHRASAVAERVALVLQQVDAQNQDLTVTPLPPPKGNIGGRAPEPLGEHDTNAPGEHDTNALGAKYS</sequence>
<keyword evidence="3" id="KW-1185">Reference proteome</keyword>
<reference evidence="2" key="1">
    <citation type="submission" date="2017-08" db="EMBL/GenBank/DDBJ databases">
        <authorList>
            <person name="Polle J.E."/>
            <person name="Barry K."/>
            <person name="Cushman J."/>
            <person name="Schmutz J."/>
            <person name="Tran D."/>
            <person name="Hathwaick L.T."/>
            <person name="Yim W.C."/>
            <person name="Jenkins J."/>
            <person name="Mckie-Krisberg Z.M."/>
            <person name="Prochnik S."/>
            <person name="Lindquist E."/>
            <person name="Dockter R.B."/>
            <person name="Adam C."/>
            <person name="Molina H."/>
            <person name="Bunkerborg J."/>
            <person name="Jin E."/>
            <person name="Buchheim M."/>
            <person name="Magnuson J."/>
        </authorList>
    </citation>
    <scope>NUCLEOTIDE SEQUENCE</scope>
    <source>
        <strain evidence="2">CCAP 19/18</strain>
    </source>
</reference>
<organism evidence="2 3">
    <name type="scientific">Dunaliella salina</name>
    <name type="common">Green alga</name>
    <name type="synonym">Protococcus salinus</name>
    <dbReference type="NCBI Taxonomy" id="3046"/>
    <lineage>
        <taxon>Eukaryota</taxon>
        <taxon>Viridiplantae</taxon>
        <taxon>Chlorophyta</taxon>
        <taxon>core chlorophytes</taxon>
        <taxon>Chlorophyceae</taxon>
        <taxon>CS clade</taxon>
        <taxon>Chlamydomonadales</taxon>
        <taxon>Dunaliellaceae</taxon>
        <taxon>Dunaliella</taxon>
    </lineage>
</organism>
<protein>
    <recommendedName>
        <fullName evidence="4">Encoded protein</fullName>
    </recommendedName>
</protein>